<feature type="domain" description="3-octaprenyl-4-hydroxybenzoate carboxy-lyase-like C-terminal" evidence="4">
    <location>
        <begin position="334"/>
        <end position="471"/>
    </location>
</feature>
<comment type="function">
    <text evidence="1">Catalyzes the reversible decarboxylation of aromatic carboxylic acids like ferulic acid, p-coumaric acid or cinnamic acid, producing the corresponding vinyl derivatives 4-vinylphenol, 4-vinylguaiacol, and styrene, respectively, which play the role of aroma metabolites.</text>
</comment>
<organism evidence="5 6">
    <name type="scientific">Sungouiella intermedia</name>
    <dbReference type="NCBI Taxonomy" id="45354"/>
    <lineage>
        <taxon>Eukaryota</taxon>
        <taxon>Fungi</taxon>
        <taxon>Dikarya</taxon>
        <taxon>Ascomycota</taxon>
        <taxon>Saccharomycotina</taxon>
        <taxon>Pichiomycetes</taxon>
        <taxon>Metschnikowiaceae</taxon>
        <taxon>Sungouiella</taxon>
    </lineage>
</organism>
<dbReference type="Proteomes" id="UP000182334">
    <property type="component" value="Chromosome III"/>
</dbReference>
<dbReference type="Pfam" id="PF01977">
    <property type="entry name" value="UbiD"/>
    <property type="match status" value="1"/>
</dbReference>
<feature type="binding site" evidence="1">
    <location>
        <position position="241"/>
    </location>
    <ligand>
        <name>prenylated FMN</name>
        <dbReference type="ChEBI" id="CHEBI:87746"/>
    </ligand>
</feature>
<feature type="domain" description="3-octaprenyl-4-hydroxybenzoate carboxy-lyase-like Rift-related" evidence="2">
    <location>
        <begin position="122"/>
        <end position="326"/>
    </location>
</feature>
<feature type="binding site" evidence="1">
    <location>
        <begin position="197"/>
        <end position="198"/>
    </location>
    <ligand>
        <name>prenylated FMN</name>
        <dbReference type="ChEBI" id="CHEBI:87746"/>
    </ligand>
</feature>
<dbReference type="SUPFAM" id="SSF50475">
    <property type="entry name" value="FMN-binding split barrel"/>
    <property type="match status" value="1"/>
</dbReference>
<comment type="cofactor">
    <cofactor evidence="1">
        <name>prenylated FMN</name>
        <dbReference type="ChEBI" id="CHEBI:87746"/>
    </cofactor>
    <text evidence="1">Binds 1 prenylated FMN per subunit.</text>
</comment>
<evidence type="ECO:0000259" key="3">
    <source>
        <dbReference type="Pfam" id="PF20695"/>
    </source>
</evidence>
<dbReference type="InterPro" id="IPR048304">
    <property type="entry name" value="UbiD_Rift_dom"/>
</dbReference>
<dbReference type="InterPro" id="IPR032903">
    <property type="entry name" value="FDC-like"/>
</dbReference>
<dbReference type="Pfam" id="PF20696">
    <property type="entry name" value="UbiD_C"/>
    <property type="match status" value="1"/>
</dbReference>
<keyword evidence="1" id="KW-0963">Cytoplasm</keyword>
<comment type="subunit">
    <text evidence="1">Homodimer. May form higher order oligomers.</text>
</comment>
<dbReference type="PANTHER" id="PTHR30108">
    <property type="entry name" value="3-OCTAPRENYL-4-HYDROXYBENZOATE CARBOXY-LYASE-RELATED"/>
    <property type="match status" value="1"/>
</dbReference>
<evidence type="ECO:0000256" key="1">
    <source>
        <dbReference type="HAMAP-Rule" id="MF_03196"/>
    </source>
</evidence>
<dbReference type="PANTHER" id="PTHR30108:SF17">
    <property type="entry name" value="FERULIC ACID DECARBOXYLASE 1"/>
    <property type="match status" value="1"/>
</dbReference>
<feature type="domain" description="3-octaprenyl-4-hydroxybenzoate carboxy-lyase-like N-terminal" evidence="3">
    <location>
        <begin position="15"/>
        <end position="106"/>
    </location>
</feature>
<feature type="binding site" evidence="1">
    <location>
        <position position="175"/>
    </location>
    <ligand>
        <name>Mn(2+)</name>
        <dbReference type="ChEBI" id="CHEBI:29035"/>
    </ligand>
</feature>
<comment type="catalytic activity">
    <reaction evidence="1">
        <text>(E)-4-coumarate + H(+) = 4-vinylphenol + CO2</text>
        <dbReference type="Rhea" id="RHEA:33227"/>
        <dbReference type="ChEBI" id="CHEBI:1883"/>
        <dbReference type="ChEBI" id="CHEBI:12876"/>
        <dbReference type="ChEBI" id="CHEBI:15378"/>
        <dbReference type="ChEBI" id="CHEBI:16526"/>
        <dbReference type="EC" id="4.1.1.102"/>
    </reaction>
</comment>
<comment type="catalytic activity">
    <reaction evidence="1">
        <text>(E)-cinnamate + H(+) = styrene + CO2</text>
        <dbReference type="Rhea" id="RHEA:46920"/>
        <dbReference type="ChEBI" id="CHEBI:15378"/>
        <dbReference type="ChEBI" id="CHEBI:15669"/>
        <dbReference type="ChEBI" id="CHEBI:16526"/>
        <dbReference type="ChEBI" id="CHEBI:27452"/>
        <dbReference type="EC" id="4.1.1.102"/>
    </reaction>
</comment>
<dbReference type="AlphaFoldDB" id="A0A1L0D4X1"/>
<dbReference type="Pfam" id="PF20695">
    <property type="entry name" value="UbiD_N"/>
    <property type="match status" value="1"/>
</dbReference>
<dbReference type="GO" id="GO:0016831">
    <property type="term" value="F:carboxy-lyase activity"/>
    <property type="evidence" value="ECO:0007669"/>
    <property type="project" value="UniProtKB-UniRule"/>
</dbReference>
<keyword evidence="1" id="KW-0456">Lyase</keyword>
<dbReference type="GO" id="GO:0033494">
    <property type="term" value="P:ferulate metabolic process"/>
    <property type="evidence" value="ECO:0007669"/>
    <property type="project" value="UniProtKB-UniRule"/>
</dbReference>
<name>A0A1L0D4X1_9ASCO</name>
<feature type="binding site" evidence="1">
    <location>
        <position position="241"/>
    </location>
    <ligand>
        <name>Mn(2+)</name>
        <dbReference type="ChEBI" id="CHEBI:29035"/>
    </ligand>
</feature>
<dbReference type="InterPro" id="IPR049381">
    <property type="entry name" value="UbiD-like_C"/>
</dbReference>
<dbReference type="EMBL" id="LT635758">
    <property type="protein sequence ID" value="SGZ51040.1"/>
    <property type="molecule type" value="Genomic_DNA"/>
</dbReference>
<evidence type="ECO:0000259" key="4">
    <source>
        <dbReference type="Pfam" id="PF20696"/>
    </source>
</evidence>
<dbReference type="GO" id="GO:0005737">
    <property type="term" value="C:cytoplasm"/>
    <property type="evidence" value="ECO:0007669"/>
    <property type="project" value="UniProtKB-SubCell"/>
</dbReference>
<evidence type="ECO:0000313" key="5">
    <source>
        <dbReference type="EMBL" id="SGZ51040.1"/>
    </source>
</evidence>
<dbReference type="NCBIfam" id="TIGR00148">
    <property type="entry name" value="UbiD family decarboxylase"/>
    <property type="match status" value="1"/>
</dbReference>
<dbReference type="InterPro" id="IPR049383">
    <property type="entry name" value="UbiD-like_N"/>
</dbReference>
<feature type="binding site" evidence="1">
    <location>
        <position position="198"/>
    </location>
    <ligand>
        <name>Mn(2+)</name>
        <dbReference type="ChEBI" id="CHEBI:29035"/>
    </ligand>
</feature>
<comment type="subcellular location">
    <subcellularLocation>
        <location evidence="1">Cytoplasm</location>
    </subcellularLocation>
</comment>
<keyword evidence="1" id="KW-0479">Metal-binding</keyword>
<dbReference type="OrthoDB" id="4878259at2759"/>
<dbReference type="SUPFAM" id="SSF143968">
    <property type="entry name" value="UbiD C-terminal domain-like"/>
    <property type="match status" value="1"/>
</dbReference>
<reference evidence="5 6" key="1">
    <citation type="submission" date="2016-10" db="EMBL/GenBank/DDBJ databases">
        <authorList>
            <person name="de Groot N.N."/>
        </authorList>
    </citation>
    <scope>NUCLEOTIDE SEQUENCE [LARGE SCALE GENOMIC DNA]</scope>
    <source>
        <strain evidence="5 6">CBS 141442</strain>
    </source>
</reference>
<gene>
    <name evidence="1" type="primary">FDC1</name>
    <name evidence="5" type="ORF">SAMEA4029010_CIC11G00000003556</name>
</gene>
<evidence type="ECO:0000259" key="2">
    <source>
        <dbReference type="Pfam" id="PF01977"/>
    </source>
</evidence>
<keyword evidence="6" id="KW-1185">Reference proteome</keyword>
<feature type="binding site" evidence="1">
    <location>
        <position position="403"/>
    </location>
    <ligand>
        <name>prenylated FMN</name>
        <dbReference type="ChEBI" id="CHEBI:87746"/>
    </ligand>
</feature>
<dbReference type="EC" id="4.1.1.102" evidence="1"/>
<keyword evidence="1" id="KW-0464">Manganese</keyword>
<dbReference type="GO" id="GO:0046281">
    <property type="term" value="P:cinnamic acid catabolic process"/>
    <property type="evidence" value="ECO:0007669"/>
    <property type="project" value="UniProtKB-UniRule"/>
</dbReference>
<feature type="active site" description="Proton donor" evidence="1">
    <location>
        <position position="291"/>
    </location>
</feature>
<comment type="cofactor">
    <cofactor evidence="1">
        <name>Mn(2+)</name>
        <dbReference type="ChEBI" id="CHEBI:29035"/>
    </cofactor>
</comment>
<proteinExistence type="inferred from homology"/>
<comment type="catalytic activity">
    <reaction evidence="1">
        <text>(E)-ferulate + H(+) = 2-methoxy-4-vinylphenol + CO2</text>
        <dbReference type="Rhea" id="RHEA:33807"/>
        <dbReference type="ChEBI" id="CHEBI:15378"/>
        <dbReference type="ChEBI" id="CHEBI:16526"/>
        <dbReference type="ChEBI" id="CHEBI:29749"/>
        <dbReference type="ChEBI" id="CHEBI:42438"/>
        <dbReference type="EC" id="4.1.1.102"/>
    </reaction>
</comment>
<dbReference type="HAMAP" id="MF_01983">
    <property type="entry name" value="UbiD_FDC"/>
    <property type="match status" value="1"/>
</dbReference>
<protein>
    <recommendedName>
        <fullName evidence="1">Ferulic acid decarboxylase 1</fullName>
        <ecNumber evidence="1">4.1.1.102</ecNumber>
    </recommendedName>
    <alternativeName>
        <fullName evidence="1">Phenacrylate decarboxylase</fullName>
    </alternativeName>
</protein>
<dbReference type="InterPro" id="IPR002830">
    <property type="entry name" value="UbiD"/>
</dbReference>
<accession>A0A1L0D4X1</accession>
<evidence type="ECO:0000313" key="6">
    <source>
        <dbReference type="Proteomes" id="UP000182334"/>
    </source>
</evidence>
<keyword evidence="1" id="KW-0210">Decarboxylase</keyword>
<sequence>MSLLKPAVLFRDFLAVLKNDDDLVEITSEIDPHLEAGAIMRKVYEYKLPVPYFRNLKKKSENPDPENLFDMVGCIAGLRDGAKGDHARVAHHLGLDPNTPMKQIIDYLVECYDKTPIPPQLVEREEAPFSKHELSGDAIDLFSLPAPFLHPEDGGLYIQTYGMFILQTPDKSWTNWSIARAMIYDKNHLTGIVMNPQHIQQVSAKWKEAGYGSKIPYVLAFGVPPAAILASSMPIPDGVSEGDYVGALIGEPLQVVKAKTVDLEVPRDSEMVFEGYLDIEENLVKEGPFGEMHGYVFPGTGHPCPSYTVQHINYRDHAILPVSNPGICTDETHTFIGGLTSASCKQIALQHEILSKIVLDVFTPYESQALWLVLKIDTKVLPTLKLTKKQLADLVKEVFYFSKPARIIHEIVLVGDDIDIFDFKKVIWAYVTRHTPGDDIFLYEDVPSFPLAPFIGMGPRMKTKKGGKAVTVCLFDQQFVDPDFPFVGCYYESYGELCNSIDEKFASLGYK</sequence>
<dbReference type="GO" id="GO:0046872">
    <property type="term" value="F:metal ion binding"/>
    <property type="evidence" value="ECO:0007669"/>
    <property type="project" value="UniProtKB-KW"/>
</dbReference>
<comment type="similarity">
    <text evidence="1">Belongs to the UbiD family. UbiD-like/FDC subfamily.</text>
</comment>
<dbReference type="STRING" id="45354.A0A1L0D4X1"/>
<feature type="binding site" evidence="1">
    <location>
        <begin position="175"/>
        <end position="180"/>
    </location>
    <ligand>
        <name>prenylated FMN</name>
        <dbReference type="ChEBI" id="CHEBI:87746"/>
    </ligand>
</feature>
<dbReference type="Gene3D" id="3.40.1670.10">
    <property type="entry name" value="UbiD C-terminal domain-like"/>
    <property type="match status" value="1"/>
</dbReference>